<feature type="region of interest" description="Disordered" evidence="1">
    <location>
        <begin position="1"/>
        <end position="246"/>
    </location>
</feature>
<accession>A0A6J4QAR9</accession>
<feature type="compositionally biased region" description="Basic and acidic residues" evidence="1">
    <location>
        <begin position="123"/>
        <end position="142"/>
    </location>
</feature>
<name>A0A6J4QAR9_9BACT</name>
<organism evidence="2">
    <name type="scientific">uncultured Phycisphaerae bacterium</name>
    <dbReference type="NCBI Taxonomy" id="904963"/>
    <lineage>
        <taxon>Bacteria</taxon>
        <taxon>Pseudomonadati</taxon>
        <taxon>Planctomycetota</taxon>
        <taxon>Phycisphaerae</taxon>
        <taxon>environmental samples</taxon>
    </lineage>
</organism>
<sequence length="246" mass="25990">DRPHGDARVGDRDVRAGRVRRGGGGRRGRGGRALQPRPPARRGARADHRPALRGPGLAAGRRGRGLRLGGAGVVHGAARRRDRCQVAGVRNRRAGGGRAECRGAGPQRAGWVGKPRDRPRRQARPDLHRQLREPRRATRDAGARPTQHARRHARAHAPAGSPARRGPAVPRGRDPRGGRPGDPLPARHLAGPRVGRGDAGRRTGPGRPVHRPGPADADLHPQAGGRGEVRAAPGRTGGPAGGCRRL</sequence>
<evidence type="ECO:0000313" key="2">
    <source>
        <dbReference type="EMBL" id="CAA9439315.1"/>
    </source>
</evidence>
<feature type="compositionally biased region" description="Basic residues" evidence="1">
    <location>
        <begin position="17"/>
        <end position="30"/>
    </location>
</feature>
<feature type="compositionally biased region" description="Low complexity" evidence="1">
    <location>
        <begin position="156"/>
        <end position="170"/>
    </location>
</feature>
<feature type="non-terminal residue" evidence="2">
    <location>
        <position position="246"/>
    </location>
</feature>
<evidence type="ECO:0000256" key="1">
    <source>
        <dbReference type="SAM" id="MobiDB-lite"/>
    </source>
</evidence>
<feature type="compositionally biased region" description="Basic and acidic residues" evidence="1">
    <location>
        <begin position="1"/>
        <end position="16"/>
    </location>
</feature>
<reference evidence="2" key="1">
    <citation type="submission" date="2020-02" db="EMBL/GenBank/DDBJ databases">
        <authorList>
            <person name="Meier V. D."/>
        </authorList>
    </citation>
    <scope>NUCLEOTIDE SEQUENCE</scope>
    <source>
        <strain evidence="2">AVDCRST_MAG64</strain>
    </source>
</reference>
<dbReference type="AlphaFoldDB" id="A0A6J4QAR9"/>
<dbReference type="EMBL" id="CADCUQ010000932">
    <property type="protein sequence ID" value="CAA9439315.1"/>
    <property type="molecule type" value="Genomic_DNA"/>
</dbReference>
<gene>
    <name evidence="2" type="ORF">AVDCRST_MAG64-4025</name>
</gene>
<protein>
    <submittedName>
        <fullName evidence="2">tRNA threonylcarbamoyladenosine biosynthesis protein TsaB</fullName>
    </submittedName>
</protein>
<proteinExistence type="predicted"/>
<feature type="non-terminal residue" evidence="2">
    <location>
        <position position="1"/>
    </location>
</feature>
<feature type="compositionally biased region" description="Gly residues" evidence="1">
    <location>
        <begin position="235"/>
        <end position="246"/>
    </location>
</feature>